<organism evidence="3 4">
    <name type="scientific">Saltatorellus ferox</name>
    <dbReference type="NCBI Taxonomy" id="2528018"/>
    <lineage>
        <taxon>Bacteria</taxon>
        <taxon>Pseudomonadati</taxon>
        <taxon>Planctomycetota</taxon>
        <taxon>Planctomycetia</taxon>
        <taxon>Planctomycetia incertae sedis</taxon>
        <taxon>Saltatorellus</taxon>
    </lineage>
</organism>
<dbReference type="RefSeq" id="WP_145196845.1">
    <property type="nucleotide sequence ID" value="NZ_CP036434.1"/>
</dbReference>
<name>A0A518ER52_9BACT</name>
<dbReference type="GO" id="GO:0006749">
    <property type="term" value="P:glutathione metabolic process"/>
    <property type="evidence" value="ECO:0007669"/>
    <property type="project" value="TreeGrafter"/>
</dbReference>
<dbReference type="Proteomes" id="UP000320390">
    <property type="component" value="Chromosome"/>
</dbReference>
<accession>A0A518ER52</accession>
<evidence type="ECO:0000313" key="3">
    <source>
        <dbReference type="EMBL" id="QDV06559.1"/>
    </source>
</evidence>
<evidence type="ECO:0000256" key="1">
    <source>
        <dbReference type="SAM" id="MobiDB-lite"/>
    </source>
</evidence>
<dbReference type="AlphaFoldDB" id="A0A518ER52"/>
<dbReference type="OrthoDB" id="9768323at2"/>
<dbReference type="PANTHER" id="PTHR11365:SF23">
    <property type="entry name" value="HYPOTHETICAL 5-OXOPROLINASE (EUROFUNG)-RELATED"/>
    <property type="match status" value="1"/>
</dbReference>
<evidence type="ECO:0000313" key="4">
    <source>
        <dbReference type="Proteomes" id="UP000320390"/>
    </source>
</evidence>
<dbReference type="InterPro" id="IPR045079">
    <property type="entry name" value="Oxoprolinase-like"/>
</dbReference>
<evidence type="ECO:0000259" key="2">
    <source>
        <dbReference type="Pfam" id="PF02538"/>
    </source>
</evidence>
<protein>
    <submittedName>
        <fullName evidence="3">Acetophenone carboxylase delta subunit</fullName>
        <ecNumber evidence="3">6.4.1.8</ecNumber>
    </submittedName>
</protein>
<dbReference type="InterPro" id="IPR003692">
    <property type="entry name" value="Hydantoinase_B"/>
</dbReference>
<feature type="domain" description="Hydantoinase B/oxoprolinase" evidence="2">
    <location>
        <begin position="11"/>
        <end position="536"/>
    </location>
</feature>
<dbReference type="GO" id="GO:0005829">
    <property type="term" value="C:cytosol"/>
    <property type="evidence" value="ECO:0007669"/>
    <property type="project" value="TreeGrafter"/>
</dbReference>
<dbReference type="Pfam" id="PF02538">
    <property type="entry name" value="Hydantoinase_B"/>
    <property type="match status" value="1"/>
</dbReference>
<gene>
    <name evidence="3" type="primary">apc4</name>
    <name evidence="3" type="ORF">Poly30_20690</name>
</gene>
<dbReference type="EMBL" id="CP036434">
    <property type="protein sequence ID" value="QDV06559.1"/>
    <property type="molecule type" value="Genomic_DNA"/>
</dbReference>
<proteinExistence type="predicted"/>
<dbReference type="GO" id="GO:0017168">
    <property type="term" value="F:5-oxoprolinase (ATP-hydrolyzing) activity"/>
    <property type="evidence" value="ECO:0007669"/>
    <property type="project" value="TreeGrafter"/>
</dbReference>
<keyword evidence="3" id="KW-0436">Ligase</keyword>
<feature type="region of interest" description="Disordered" evidence="1">
    <location>
        <begin position="484"/>
        <end position="510"/>
    </location>
</feature>
<sequence length="540" mass="57073">MVEASEEVRFDPLKVEVFHHLFAAAAEEMGVSLQRSAFSVNIKERLDFSCAIFTADGAMAAQAAHLPVHLGATPLSVAAAIARHRLAPGDVVFLNDPFDGGTHLPDITSVEGVFDPDAMNAGEDPEPLFYCVSRAHHADVGGAFPGSMAPARDVHGEGLRMPPVKLVRRGTIDQDLLEMFLANVRVPAERRADLLAQLAASRAGVVRLRAMMREHGAAELTARARDLVAWTASLTKDRIASLKPGTWRFEDVLEGGADGRGELLPLRLALLSDGERLVFDFRDSAAQAMDGAPVNTTRAVTVSAVFYCLRLLLPEGTPTNAGILERVEILTTPGTVVDAAYPAAVAAGNVETSQRLVDVILGAMARMLPLDVPAASAGTMNNLSFGGTTASGRSFTHYETHGGGAGAGPRFAGAHAVQTHMTNTRNTPIEALETEMPVRVLSQTVRRDSGGKGARAGGDGIVRRLRFLVDVRLAWMGERQRQAPYGLQGGQRGSLGTASVQPPGEPARTLDPKAALDLPAGAEFEVRTPGGGGHGDLPPV</sequence>
<dbReference type="GO" id="GO:0016874">
    <property type="term" value="F:ligase activity"/>
    <property type="evidence" value="ECO:0007669"/>
    <property type="project" value="UniProtKB-KW"/>
</dbReference>
<dbReference type="PANTHER" id="PTHR11365">
    <property type="entry name" value="5-OXOPROLINASE RELATED"/>
    <property type="match status" value="1"/>
</dbReference>
<keyword evidence="4" id="KW-1185">Reference proteome</keyword>
<dbReference type="EC" id="6.4.1.8" evidence="3"/>
<reference evidence="3 4" key="1">
    <citation type="submission" date="2019-02" db="EMBL/GenBank/DDBJ databases">
        <title>Deep-cultivation of Planctomycetes and their phenomic and genomic characterization uncovers novel biology.</title>
        <authorList>
            <person name="Wiegand S."/>
            <person name="Jogler M."/>
            <person name="Boedeker C."/>
            <person name="Pinto D."/>
            <person name="Vollmers J."/>
            <person name="Rivas-Marin E."/>
            <person name="Kohn T."/>
            <person name="Peeters S.H."/>
            <person name="Heuer A."/>
            <person name="Rast P."/>
            <person name="Oberbeckmann S."/>
            <person name="Bunk B."/>
            <person name="Jeske O."/>
            <person name="Meyerdierks A."/>
            <person name="Storesund J.E."/>
            <person name="Kallscheuer N."/>
            <person name="Luecker S."/>
            <person name="Lage O.M."/>
            <person name="Pohl T."/>
            <person name="Merkel B.J."/>
            <person name="Hornburger P."/>
            <person name="Mueller R.-W."/>
            <person name="Bruemmer F."/>
            <person name="Labrenz M."/>
            <person name="Spormann A.M."/>
            <person name="Op den Camp H."/>
            <person name="Overmann J."/>
            <person name="Amann R."/>
            <person name="Jetten M.S.M."/>
            <person name="Mascher T."/>
            <person name="Medema M.H."/>
            <person name="Devos D.P."/>
            <person name="Kaster A.-K."/>
            <person name="Ovreas L."/>
            <person name="Rohde M."/>
            <person name="Galperin M.Y."/>
            <person name="Jogler C."/>
        </authorList>
    </citation>
    <scope>NUCLEOTIDE SEQUENCE [LARGE SCALE GENOMIC DNA]</scope>
    <source>
        <strain evidence="3 4">Poly30</strain>
    </source>
</reference>